<dbReference type="GO" id="GO:0003924">
    <property type="term" value="F:GTPase activity"/>
    <property type="evidence" value="ECO:0007669"/>
    <property type="project" value="InterPro"/>
</dbReference>
<dbReference type="PANTHER" id="PTHR10218:SF360">
    <property type="entry name" value="GUANINE NUCLEOTIDE-BINDING PROTEIN SUBUNIT ALPHA HOMOLOG"/>
    <property type="match status" value="1"/>
</dbReference>
<dbReference type="PRINTS" id="PR00318">
    <property type="entry name" value="GPROTEINA"/>
</dbReference>
<dbReference type="GO" id="GO:0031683">
    <property type="term" value="F:G-protein beta/gamma-subunit complex binding"/>
    <property type="evidence" value="ECO:0007669"/>
    <property type="project" value="InterPro"/>
</dbReference>
<dbReference type="PRINTS" id="PR01241">
    <property type="entry name" value="GPROTEINAFNG"/>
</dbReference>
<keyword evidence="2 6" id="KW-0547">Nucleotide-binding</keyword>
<dbReference type="GO" id="GO:0005737">
    <property type="term" value="C:cytoplasm"/>
    <property type="evidence" value="ECO:0007669"/>
    <property type="project" value="TreeGrafter"/>
</dbReference>
<gene>
    <name evidence="8" type="ORF">LY90DRAFT_704142</name>
</gene>
<dbReference type="SMART" id="SM00275">
    <property type="entry name" value="G_alpha"/>
    <property type="match status" value="1"/>
</dbReference>
<comment type="caution">
    <text evidence="8">The sequence shown here is derived from an EMBL/GenBank/DDBJ whole genome shotgun (WGS) entry which is preliminary data.</text>
</comment>
<feature type="binding site" evidence="7">
    <location>
        <position position="196"/>
    </location>
    <ligand>
        <name>Mg(2+)</name>
        <dbReference type="ChEBI" id="CHEBI:18420"/>
    </ligand>
</feature>
<evidence type="ECO:0000256" key="1">
    <source>
        <dbReference type="ARBA" id="ARBA00022723"/>
    </source>
</evidence>
<dbReference type="PANTHER" id="PTHR10218">
    <property type="entry name" value="GTP-BINDING PROTEIN ALPHA SUBUNIT"/>
    <property type="match status" value="1"/>
</dbReference>
<dbReference type="EMBL" id="MCOG01000128">
    <property type="protein sequence ID" value="ORY40308.1"/>
    <property type="molecule type" value="Genomic_DNA"/>
</dbReference>
<keyword evidence="4 6" id="KW-0342">GTP-binding</keyword>
<dbReference type="GO" id="GO:0001664">
    <property type="term" value="F:G protein-coupled receptor binding"/>
    <property type="evidence" value="ECO:0007669"/>
    <property type="project" value="InterPro"/>
</dbReference>
<proteinExistence type="predicted"/>
<dbReference type="SUPFAM" id="SSF52540">
    <property type="entry name" value="P-loop containing nucleoside triphosphate hydrolases"/>
    <property type="match status" value="1"/>
</dbReference>
<dbReference type="GO" id="GO:0046872">
    <property type="term" value="F:metal ion binding"/>
    <property type="evidence" value="ECO:0007669"/>
    <property type="project" value="UniProtKB-KW"/>
</dbReference>
<dbReference type="PROSITE" id="PS51882">
    <property type="entry name" value="G_ALPHA"/>
    <property type="match status" value="1"/>
</dbReference>
<evidence type="ECO:0000256" key="2">
    <source>
        <dbReference type="ARBA" id="ARBA00022741"/>
    </source>
</evidence>
<organism evidence="8 9">
    <name type="scientific">Neocallimastix californiae</name>
    <dbReference type="NCBI Taxonomy" id="1754190"/>
    <lineage>
        <taxon>Eukaryota</taxon>
        <taxon>Fungi</taxon>
        <taxon>Fungi incertae sedis</taxon>
        <taxon>Chytridiomycota</taxon>
        <taxon>Chytridiomycota incertae sedis</taxon>
        <taxon>Neocallimastigomycetes</taxon>
        <taxon>Neocallimastigales</taxon>
        <taxon>Neocallimastigaceae</taxon>
        <taxon>Neocallimastix</taxon>
    </lineage>
</organism>
<evidence type="ECO:0000256" key="6">
    <source>
        <dbReference type="PIRSR" id="PIRSR601019-1"/>
    </source>
</evidence>
<feature type="binding site" evidence="7">
    <location>
        <position position="56"/>
    </location>
    <ligand>
        <name>Mg(2+)</name>
        <dbReference type="ChEBI" id="CHEBI:18420"/>
    </ligand>
</feature>
<reference evidence="8 9" key="1">
    <citation type="submission" date="2016-08" db="EMBL/GenBank/DDBJ databases">
        <title>A Parts List for Fungal Cellulosomes Revealed by Comparative Genomics.</title>
        <authorList>
            <consortium name="DOE Joint Genome Institute"/>
            <person name="Haitjema C.H."/>
            <person name="Gilmore S.P."/>
            <person name="Henske J.K."/>
            <person name="Solomon K.V."/>
            <person name="De Groot R."/>
            <person name="Kuo A."/>
            <person name="Mondo S.J."/>
            <person name="Salamov A.A."/>
            <person name="Labutti K."/>
            <person name="Zhao Z."/>
            <person name="Chiniquy J."/>
            <person name="Barry K."/>
            <person name="Brewer H.M."/>
            <person name="Purvine S.O."/>
            <person name="Wright A.T."/>
            <person name="Boxma B."/>
            <person name="Van Alen T."/>
            <person name="Hackstein J.H."/>
            <person name="Baker S.E."/>
            <person name="Grigoriev I.V."/>
            <person name="O'Malley M.A."/>
        </authorList>
    </citation>
    <scope>NUCLEOTIDE SEQUENCE [LARGE SCALE GENOMIC DNA]</scope>
    <source>
        <strain evidence="8 9">G1</strain>
    </source>
</reference>
<keyword evidence="3 7" id="KW-0460">Magnesium</keyword>
<feature type="binding site" evidence="6">
    <location>
        <position position="340"/>
    </location>
    <ligand>
        <name>GTP</name>
        <dbReference type="ChEBI" id="CHEBI:37565"/>
    </ligand>
</feature>
<evidence type="ECO:0000256" key="3">
    <source>
        <dbReference type="ARBA" id="ARBA00022842"/>
    </source>
</evidence>
<evidence type="ECO:0000313" key="8">
    <source>
        <dbReference type="EMBL" id="ORY40308.1"/>
    </source>
</evidence>
<dbReference type="InterPro" id="IPR002975">
    <property type="entry name" value="Fungi_Gprotein_alpha"/>
</dbReference>
<dbReference type="CDD" id="cd00066">
    <property type="entry name" value="G-alpha"/>
    <property type="match status" value="1"/>
</dbReference>
<evidence type="ECO:0000256" key="5">
    <source>
        <dbReference type="ARBA" id="ARBA00023224"/>
    </source>
</evidence>
<accession>A0A1Y2BZW5</accession>
<keyword evidence="9" id="KW-1185">Reference proteome</keyword>
<name>A0A1Y2BZW5_9FUNG</name>
<dbReference type="GO" id="GO:0005834">
    <property type="term" value="C:heterotrimeric G-protein complex"/>
    <property type="evidence" value="ECO:0007669"/>
    <property type="project" value="InterPro"/>
</dbReference>
<dbReference type="InterPro" id="IPR001019">
    <property type="entry name" value="Gprotein_alpha_su"/>
</dbReference>
<feature type="binding site" evidence="6">
    <location>
        <begin position="190"/>
        <end position="196"/>
    </location>
    <ligand>
        <name>GTP</name>
        <dbReference type="ChEBI" id="CHEBI:37565"/>
    </ligand>
</feature>
<dbReference type="AlphaFoldDB" id="A0A1Y2BZW5"/>
<keyword evidence="5" id="KW-0807">Transducer</keyword>
<evidence type="ECO:0000313" key="9">
    <source>
        <dbReference type="Proteomes" id="UP000193920"/>
    </source>
</evidence>
<feature type="binding site" evidence="6">
    <location>
        <begin position="165"/>
        <end position="166"/>
    </location>
    <ligand>
        <name>GTP</name>
        <dbReference type="ChEBI" id="CHEBI:37565"/>
    </ligand>
</feature>
<dbReference type="InterPro" id="IPR011025">
    <property type="entry name" value="GproteinA_insert"/>
</dbReference>
<dbReference type="Proteomes" id="UP000193920">
    <property type="component" value="Unassembled WGS sequence"/>
</dbReference>
<dbReference type="Gene3D" id="1.10.400.10">
    <property type="entry name" value="GI Alpha 1, domain 2-like"/>
    <property type="match status" value="1"/>
</dbReference>
<dbReference type="STRING" id="1754190.A0A1Y2BZW5"/>
<sequence>MGLCHGKELYEPPTKDEIQRNKEINIIIKKEKQQIKKESANTNKILLLGPADAGKSTIMKQFRYIYSDGIGEEERKTYKRPIIWNTIESMNNMIEAVNRYDYKYEQEKSVEYSQLISKDIYNVLNSDTDNPEIPTDFIKAIEFLWKKEPAIKKVFERKNEYNLIDSAEYFLNDVERILAKDYVPTQDDLLFCRNMTTKILEIKIVITRMIYKIYDVGGHKNLRNQWADYFDDVTALIFVVSLSSYDQNMVENPEMNQINDALSLFQTIIQLPQFTDTSLMLFLSKTDLFKKKIKVSPIENYFPDYTGGTDYSKAITYFGSKFIALNKNKDKQIYTHLTWATDTKSMKVVFAVVTETVRRGNLKSAGLF</sequence>
<dbReference type="OrthoDB" id="2136472at2759"/>
<dbReference type="Gene3D" id="3.40.50.300">
    <property type="entry name" value="P-loop containing nucleotide triphosphate hydrolases"/>
    <property type="match status" value="1"/>
</dbReference>
<dbReference type="SUPFAM" id="SSF47895">
    <property type="entry name" value="Transducin (alpha subunit), insertion domain"/>
    <property type="match status" value="1"/>
</dbReference>
<dbReference type="Pfam" id="PF00503">
    <property type="entry name" value="G-alpha"/>
    <property type="match status" value="1"/>
</dbReference>
<evidence type="ECO:0000256" key="4">
    <source>
        <dbReference type="ARBA" id="ARBA00023134"/>
    </source>
</evidence>
<dbReference type="InterPro" id="IPR027417">
    <property type="entry name" value="P-loop_NTPase"/>
</dbReference>
<dbReference type="GO" id="GO:0007188">
    <property type="term" value="P:adenylate cyclase-modulating G protein-coupled receptor signaling pathway"/>
    <property type="evidence" value="ECO:0007669"/>
    <property type="project" value="TreeGrafter"/>
</dbReference>
<dbReference type="GO" id="GO:0005525">
    <property type="term" value="F:GTP binding"/>
    <property type="evidence" value="ECO:0007669"/>
    <property type="project" value="UniProtKB-KW"/>
</dbReference>
<dbReference type="FunFam" id="3.40.50.300:FF:002307">
    <property type="entry name" value="Guanine nucleotide-binding protein G(k) subunit alpha"/>
    <property type="match status" value="1"/>
</dbReference>
<evidence type="ECO:0000256" key="7">
    <source>
        <dbReference type="PIRSR" id="PIRSR601019-2"/>
    </source>
</evidence>
<keyword evidence="1 7" id="KW-0479">Metal-binding</keyword>
<protein>
    <submittedName>
        <fullName evidence="8">Trimeric G-protein alpha o subunit</fullName>
    </submittedName>
</protein>